<evidence type="ECO:0000256" key="4">
    <source>
        <dbReference type="ARBA" id="ARBA00023224"/>
    </source>
</evidence>
<dbReference type="SMART" id="SM00283">
    <property type="entry name" value="MA"/>
    <property type="match status" value="1"/>
</dbReference>
<proteinExistence type="inferred from homology"/>
<dbReference type="CDD" id="cd11386">
    <property type="entry name" value="MCP_signal"/>
    <property type="match status" value="1"/>
</dbReference>
<comment type="similarity">
    <text evidence="5">Belongs to the methyl-accepting chemotaxis (MCP) protein family.</text>
</comment>
<dbReference type="InterPro" id="IPR004089">
    <property type="entry name" value="MCPsignal_dom"/>
</dbReference>
<dbReference type="GO" id="GO:0007165">
    <property type="term" value="P:signal transduction"/>
    <property type="evidence" value="ECO:0007669"/>
    <property type="project" value="UniProtKB-KW"/>
</dbReference>
<keyword evidence="3 7" id="KW-0472">Membrane</keyword>
<evidence type="ECO:0000256" key="2">
    <source>
        <dbReference type="ARBA" id="ARBA00022475"/>
    </source>
</evidence>
<dbReference type="GO" id="GO:0005886">
    <property type="term" value="C:plasma membrane"/>
    <property type="evidence" value="ECO:0007669"/>
    <property type="project" value="UniProtKB-SubCell"/>
</dbReference>
<dbReference type="Gene3D" id="6.10.340.10">
    <property type="match status" value="1"/>
</dbReference>
<reference evidence="8 9" key="1">
    <citation type="submission" date="2019-04" db="EMBL/GenBank/DDBJ databases">
        <title>Bacillus sediminilitoris sp. nov., isolated from a tidal flat sediment on the East China Sea.</title>
        <authorList>
            <person name="Wei Y."/>
            <person name="Mao H."/>
            <person name="Fang J."/>
        </authorList>
    </citation>
    <scope>NUCLEOTIDE SEQUENCE [LARGE SCALE GENOMIC DNA]</scope>
    <source>
        <strain evidence="8 9">DSL-17</strain>
    </source>
</reference>
<dbReference type="Proteomes" id="UP000310334">
    <property type="component" value="Unassembled WGS sequence"/>
</dbReference>
<dbReference type="PANTHER" id="PTHR32089">
    <property type="entry name" value="METHYL-ACCEPTING CHEMOTAXIS PROTEIN MCPB"/>
    <property type="match status" value="1"/>
</dbReference>
<evidence type="ECO:0000256" key="6">
    <source>
        <dbReference type="SAM" id="Coils"/>
    </source>
</evidence>
<keyword evidence="9" id="KW-1185">Reference proteome</keyword>
<dbReference type="PANTHER" id="PTHR32089:SF112">
    <property type="entry name" value="LYSOZYME-LIKE PROTEIN-RELATED"/>
    <property type="match status" value="1"/>
</dbReference>
<comment type="subcellular location">
    <subcellularLocation>
        <location evidence="1">Cell membrane</location>
    </subcellularLocation>
</comment>
<evidence type="ECO:0000313" key="9">
    <source>
        <dbReference type="Proteomes" id="UP000310334"/>
    </source>
</evidence>
<keyword evidence="7" id="KW-0812">Transmembrane</keyword>
<keyword evidence="7" id="KW-1133">Transmembrane helix</keyword>
<comment type="caution">
    <text evidence="8">The sequence shown here is derived from an EMBL/GenBank/DDBJ whole genome shotgun (WGS) entry which is preliminary data.</text>
</comment>
<dbReference type="PROSITE" id="PS50885">
    <property type="entry name" value="HAMP"/>
    <property type="match status" value="1"/>
</dbReference>
<dbReference type="EMBL" id="SSNT01000002">
    <property type="protein sequence ID" value="THF82352.1"/>
    <property type="molecule type" value="Genomic_DNA"/>
</dbReference>
<dbReference type="InterPro" id="IPR003660">
    <property type="entry name" value="HAMP_dom"/>
</dbReference>
<accession>A0A4S4C3N4</accession>
<dbReference type="PROSITE" id="PS50111">
    <property type="entry name" value="CHEMOTAXIS_TRANSDUC_2"/>
    <property type="match status" value="1"/>
</dbReference>
<keyword evidence="6" id="KW-0175">Coiled coil</keyword>
<dbReference type="SUPFAM" id="SSF58104">
    <property type="entry name" value="Methyl-accepting chemotaxis protein (MCP) signaling domain"/>
    <property type="match status" value="1"/>
</dbReference>
<evidence type="ECO:0000256" key="7">
    <source>
        <dbReference type="SAM" id="Phobius"/>
    </source>
</evidence>
<dbReference type="AlphaFoldDB" id="A0A4S4C3N4"/>
<feature type="transmembrane region" description="Helical" evidence="7">
    <location>
        <begin position="194"/>
        <end position="219"/>
    </location>
</feature>
<dbReference type="Pfam" id="PF00672">
    <property type="entry name" value="HAMP"/>
    <property type="match status" value="1"/>
</dbReference>
<name>A0A4S4C3N4_9BACI</name>
<feature type="coiled-coil region" evidence="6">
    <location>
        <begin position="547"/>
        <end position="574"/>
    </location>
</feature>
<gene>
    <name evidence="8" type="ORF">E6W99_02660</name>
</gene>
<evidence type="ECO:0000256" key="3">
    <source>
        <dbReference type="ARBA" id="ARBA00023136"/>
    </source>
</evidence>
<dbReference type="Pfam" id="PF00015">
    <property type="entry name" value="MCPsignal"/>
    <property type="match status" value="1"/>
</dbReference>
<evidence type="ECO:0000313" key="8">
    <source>
        <dbReference type="EMBL" id="THF82352.1"/>
    </source>
</evidence>
<organism evidence="8 9">
    <name type="scientific">Metabacillus sediminilitoris</name>
    <dbReference type="NCBI Taxonomy" id="2567941"/>
    <lineage>
        <taxon>Bacteria</taxon>
        <taxon>Bacillati</taxon>
        <taxon>Bacillota</taxon>
        <taxon>Bacilli</taxon>
        <taxon>Bacillales</taxon>
        <taxon>Bacillaceae</taxon>
        <taxon>Metabacillus</taxon>
    </lineage>
</organism>
<dbReference type="Gene3D" id="1.10.287.950">
    <property type="entry name" value="Methyl-accepting chemotaxis protein"/>
    <property type="match status" value="1"/>
</dbReference>
<keyword evidence="4" id="KW-0807">Transducer</keyword>
<evidence type="ECO:0000256" key="1">
    <source>
        <dbReference type="ARBA" id="ARBA00004236"/>
    </source>
</evidence>
<dbReference type="SMART" id="SM00304">
    <property type="entry name" value="HAMP"/>
    <property type="match status" value="1"/>
</dbReference>
<dbReference type="OrthoDB" id="369835at2"/>
<dbReference type="CDD" id="cd06225">
    <property type="entry name" value="HAMP"/>
    <property type="match status" value="1"/>
</dbReference>
<evidence type="ECO:0000256" key="5">
    <source>
        <dbReference type="ARBA" id="ARBA00029447"/>
    </source>
</evidence>
<dbReference type="RefSeq" id="WP_136351635.1">
    <property type="nucleotide sequence ID" value="NZ_CP046266.1"/>
</dbReference>
<protein>
    <submittedName>
        <fullName evidence="8">HAMP domain-containing protein</fullName>
    </submittedName>
</protein>
<keyword evidence="2" id="KW-1003">Cell membrane</keyword>
<sequence>MKRSLRIKMLVTFSLIVLTNCIILAYISHTVSANLVKDTVSQLAGTIVQQAVDGIDVEKYEEITLDSGETDLYYQLREQLNELRETTGLTYLYTMSREQVNGTYQYYYMVDGMPVGSEDESLLGDVEEEIATFPAIVKTFETESMQVDMTFSQNWGGTVSAYVPIKNSTGDVIGIMGADLDATKVYQQLDENKLTLMMITVLILVISSVIIFFFTYYLLKPLKDLTRQVQHVGAGNLTAKMEIKRSDEIGNLSVAIDKMRENLRDMISNISNVAGSVSRHSEELTHSSNEVKQGSLQVAATMQLLSNGADTQADASRLLAQEMDNFSIKIQEANQNGEEISLKSNVVLELANEGIQYMSGSVHQMELINSIVHNSVQKVQVLDQQLQEITKLVDVINSIAGQTNLLALNAAIEAARAGEHGKGFAIVADEIRKLSVQVTTSVKDITEIVDNIQHESHDIVHSLEEGYDQVQNGSSQIQLTGEAFSKIHSSVSSMVERISVISKNLEVISTNSICMNDSIEKIAAISEESAAGVEETTSSVKQTHSSMEEISGNAIQLSQLAENLNDQVKNFQLK</sequence>